<feature type="compositionally biased region" description="Low complexity" evidence="2">
    <location>
        <begin position="238"/>
        <end position="254"/>
    </location>
</feature>
<sequence length="724" mass="78992">MKIGRPLVLSHSRRVPVPEKPPKVAPAPAPPKRRALLIGISYQGSLSSGQTPLKGPHADVRRMHKLLIEKYGYAVGDIVVLLDDEGVGLQPTRVNILRAIGDLVRGAKKGDRFFFHYCGHTTQMENRSNSEEDGMDECLVPSDGDDNKIMDNELRRHLVDALPVGSSLVAVFDSCHSASLLDLAHFRCNRVYVPWISKGRRRSDERWNANVRRLALPLLPLSPQSTSPVVTRSNTMLTTSTSPVTTGAPTASSPFALTASQQAKSTKRATKRATREMRQLAQLLSGPFPLPESSVPATSSPLSSIPPPSATSPTDGLVPTRPGSPTIQEEEEEEEEQVDRPPMVATRRIYEATRTSKMGVRAYRTEIDELDLGSSGVGSGILGGEAKQQQEGLKRAATEEVLAATSPVEEKGPKRRKRSSLALFGSLSRSGSFSLNTGFTSRAGSVSKEKENREASVDVGLEGTGAEGTQRRTAVVRARAVSVAVGKENVPPVPPPTRESGLRVDTTTTHRPTSWLEDGPSAVDRACESPEPVWLCQGTHCRDAEHGHLEEDLEEKAEVISLASCKDSQLSWEDADGGSMTRELVRILEKDPHPTYRALLASVSHAMHNMSLKRHIDTRRYKRECKRYAAYLERLQKKHGGHQPPARSLAKDGASEDDDSALTVADSGVDVDVVLDPRPPMNKYKAKSGGFLDSLDPAVCDMDNFQDPQLASHKPLDMERPFTI</sequence>
<feature type="compositionally biased region" description="Basic and acidic residues" evidence="2">
    <location>
        <begin position="447"/>
        <end position="456"/>
    </location>
</feature>
<dbReference type="InterPro" id="IPR050452">
    <property type="entry name" value="Metacaspase"/>
</dbReference>
<name>A0AAD7FGB8_9AGAR</name>
<dbReference type="Gene3D" id="3.40.50.12660">
    <property type="match status" value="1"/>
</dbReference>
<protein>
    <submittedName>
        <fullName evidence="4">Caspase domain-containing protein</fullName>
    </submittedName>
</protein>
<feature type="region of interest" description="Disordered" evidence="2">
    <location>
        <begin position="238"/>
        <end position="273"/>
    </location>
</feature>
<dbReference type="GO" id="GO:0004197">
    <property type="term" value="F:cysteine-type endopeptidase activity"/>
    <property type="evidence" value="ECO:0007669"/>
    <property type="project" value="InterPro"/>
</dbReference>
<feature type="region of interest" description="Disordered" evidence="2">
    <location>
        <begin position="1"/>
        <end position="30"/>
    </location>
</feature>
<proteinExistence type="inferred from homology"/>
<feature type="compositionally biased region" description="Acidic residues" evidence="2">
    <location>
        <begin position="328"/>
        <end position="337"/>
    </location>
</feature>
<keyword evidence="5" id="KW-1185">Reference proteome</keyword>
<evidence type="ECO:0000313" key="4">
    <source>
        <dbReference type="EMBL" id="KAJ7618651.1"/>
    </source>
</evidence>
<feature type="domain" description="Peptidase C14 caspase" evidence="3">
    <location>
        <begin position="549"/>
        <end position="611"/>
    </location>
</feature>
<dbReference type="Proteomes" id="UP001221142">
    <property type="component" value="Unassembled WGS sequence"/>
</dbReference>
<evidence type="ECO:0000256" key="1">
    <source>
        <dbReference type="ARBA" id="ARBA00009005"/>
    </source>
</evidence>
<reference evidence="4" key="1">
    <citation type="submission" date="2023-03" db="EMBL/GenBank/DDBJ databases">
        <title>Massive genome expansion in bonnet fungi (Mycena s.s.) driven by repeated elements and novel gene families across ecological guilds.</title>
        <authorList>
            <consortium name="Lawrence Berkeley National Laboratory"/>
            <person name="Harder C.B."/>
            <person name="Miyauchi S."/>
            <person name="Viragh M."/>
            <person name="Kuo A."/>
            <person name="Thoen E."/>
            <person name="Andreopoulos B."/>
            <person name="Lu D."/>
            <person name="Skrede I."/>
            <person name="Drula E."/>
            <person name="Henrissat B."/>
            <person name="Morin E."/>
            <person name="Kohler A."/>
            <person name="Barry K."/>
            <person name="LaButti K."/>
            <person name="Morin E."/>
            <person name="Salamov A."/>
            <person name="Lipzen A."/>
            <person name="Mereny Z."/>
            <person name="Hegedus B."/>
            <person name="Baldrian P."/>
            <person name="Stursova M."/>
            <person name="Weitz H."/>
            <person name="Taylor A."/>
            <person name="Grigoriev I.V."/>
            <person name="Nagy L.G."/>
            <person name="Martin F."/>
            <person name="Kauserud H."/>
        </authorList>
    </citation>
    <scope>NUCLEOTIDE SEQUENCE</scope>
    <source>
        <strain evidence="4">9284</strain>
    </source>
</reference>
<dbReference type="GO" id="GO:0005737">
    <property type="term" value="C:cytoplasm"/>
    <property type="evidence" value="ECO:0007669"/>
    <property type="project" value="TreeGrafter"/>
</dbReference>
<dbReference type="PANTHER" id="PTHR48104:SF30">
    <property type="entry name" value="METACASPASE-1"/>
    <property type="match status" value="1"/>
</dbReference>
<dbReference type="EMBL" id="JARKIF010000019">
    <property type="protein sequence ID" value="KAJ7618651.1"/>
    <property type="molecule type" value="Genomic_DNA"/>
</dbReference>
<gene>
    <name evidence="4" type="ORF">FB45DRAFT_1063259</name>
</gene>
<feature type="compositionally biased region" description="Low complexity" evidence="2">
    <location>
        <begin position="293"/>
        <end position="303"/>
    </location>
</feature>
<dbReference type="Gene3D" id="3.40.50.1460">
    <property type="match status" value="1"/>
</dbReference>
<dbReference type="GO" id="GO:0006508">
    <property type="term" value="P:proteolysis"/>
    <property type="evidence" value="ECO:0007669"/>
    <property type="project" value="InterPro"/>
</dbReference>
<evidence type="ECO:0000256" key="2">
    <source>
        <dbReference type="SAM" id="MobiDB-lite"/>
    </source>
</evidence>
<comment type="caution">
    <text evidence="4">The sequence shown here is derived from an EMBL/GenBank/DDBJ whole genome shotgun (WGS) entry which is preliminary data.</text>
</comment>
<feature type="domain" description="Peptidase C14 caspase" evidence="3">
    <location>
        <begin position="32"/>
        <end position="247"/>
    </location>
</feature>
<evidence type="ECO:0000259" key="3">
    <source>
        <dbReference type="Pfam" id="PF00656"/>
    </source>
</evidence>
<feature type="region of interest" description="Disordered" evidence="2">
    <location>
        <begin position="487"/>
        <end position="522"/>
    </location>
</feature>
<feature type="region of interest" description="Disordered" evidence="2">
    <location>
        <begin position="636"/>
        <end position="660"/>
    </location>
</feature>
<dbReference type="InterPro" id="IPR011600">
    <property type="entry name" value="Pept_C14_caspase"/>
</dbReference>
<dbReference type="AlphaFoldDB" id="A0AAD7FGB8"/>
<accession>A0AAD7FGB8</accession>
<organism evidence="4 5">
    <name type="scientific">Roridomyces roridus</name>
    <dbReference type="NCBI Taxonomy" id="1738132"/>
    <lineage>
        <taxon>Eukaryota</taxon>
        <taxon>Fungi</taxon>
        <taxon>Dikarya</taxon>
        <taxon>Basidiomycota</taxon>
        <taxon>Agaricomycotina</taxon>
        <taxon>Agaricomycetes</taxon>
        <taxon>Agaricomycetidae</taxon>
        <taxon>Agaricales</taxon>
        <taxon>Marasmiineae</taxon>
        <taxon>Mycenaceae</taxon>
        <taxon>Roridomyces</taxon>
    </lineage>
</organism>
<comment type="similarity">
    <text evidence="1">Belongs to the peptidase C14B family.</text>
</comment>
<feature type="region of interest" description="Disordered" evidence="2">
    <location>
        <begin position="434"/>
        <end position="458"/>
    </location>
</feature>
<feature type="region of interest" description="Disordered" evidence="2">
    <location>
        <begin position="285"/>
        <end position="341"/>
    </location>
</feature>
<evidence type="ECO:0000313" key="5">
    <source>
        <dbReference type="Proteomes" id="UP001221142"/>
    </source>
</evidence>
<dbReference type="Pfam" id="PF00656">
    <property type="entry name" value="Peptidase_C14"/>
    <property type="match status" value="2"/>
</dbReference>
<dbReference type="PANTHER" id="PTHR48104">
    <property type="entry name" value="METACASPASE-4"/>
    <property type="match status" value="1"/>
</dbReference>